<accession>A0A066XQZ3</accession>
<dbReference type="HOGENOM" id="CLU_1468080_0_0_1"/>
<feature type="transmembrane region" description="Helical" evidence="2">
    <location>
        <begin position="16"/>
        <end position="39"/>
    </location>
</feature>
<feature type="compositionally biased region" description="Polar residues" evidence="1">
    <location>
        <begin position="159"/>
        <end position="176"/>
    </location>
</feature>
<comment type="caution">
    <text evidence="3">The sequence shown here is derived from an EMBL/GenBank/DDBJ whole genome shotgun (WGS) entry which is preliminary data.</text>
</comment>
<evidence type="ECO:0000256" key="2">
    <source>
        <dbReference type="SAM" id="Phobius"/>
    </source>
</evidence>
<proteinExistence type="predicted"/>
<keyword evidence="2" id="KW-1133">Transmembrane helix</keyword>
<feature type="region of interest" description="Disordered" evidence="1">
    <location>
        <begin position="127"/>
        <end position="176"/>
    </location>
</feature>
<keyword evidence="2" id="KW-0812">Transmembrane</keyword>
<sequence length="184" mass="20323">MEMEAKNSSHVDSLSIPIILIPSVLRVYLACSSVVLFAYDVIPLSQSDTETLRQSHESRAVINNLRLKILEICYSMYIVQNTITQTHLNKHRMPPASSNGNTLDFPANSLVRQFRISNLQSTLPQLKTEVSDRQTISPTLPGCPADMPSDAGDVKNTVPVESTPSENKTPSGRDTMSLSYVLFS</sequence>
<dbReference type="Proteomes" id="UP000027238">
    <property type="component" value="Unassembled WGS sequence"/>
</dbReference>
<dbReference type="AlphaFoldDB" id="A0A066XQZ3"/>
<organism evidence="3 4">
    <name type="scientific">Colletotrichum sublineola</name>
    <name type="common">Sorghum anthracnose fungus</name>
    <dbReference type="NCBI Taxonomy" id="1173701"/>
    <lineage>
        <taxon>Eukaryota</taxon>
        <taxon>Fungi</taxon>
        <taxon>Dikarya</taxon>
        <taxon>Ascomycota</taxon>
        <taxon>Pezizomycotina</taxon>
        <taxon>Sordariomycetes</taxon>
        <taxon>Hypocreomycetidae</taxon>
        <taxon>Glomerellales</taxon>
        <taxon>Glomerellaceae</taxon>
        <taxon>Colletotrichum</taxon>
        <taxon>Colletotrichum graminicola species complex</taxon>
    </lineage>
</organism>
<name>A0A066XQZ3_COLSU</name>
<reference evidence="4" key="1">
    <citation type="journal article" date="2014" name="Genome Announc.">
        <title>Draft genome sequence of Colletotrichum sublineola, a destructive pathogen of cultivated sorghum.</title>
        <authorList>
            <person name="Baroncelli R."/>
            <person name="Sanz-Martin J.M."/>
            <person name="Rech G.E."/>
            <person name="Sukno S.A."/>
            <person name="Thon M.R."/>
        </authorList>
    </citation>
    <scope>NUCLEOTIDE SEQUENCE [LARGE SCALE GENOMIC DNA]</scope>
    <source>
        <strain evidence="4">TX430BB</strain>
    </source>
</reference>
<evidence type="ECO:0000313" key="3">
    <source>
        <dbReference type="EMBL" id="KDN71277.1"/>
    </source>
</evidence>
<dbReference type="EMBL" id="JMSE01000213">
    <property type="protein sequence ID" value="KDN71277.1"/>
    <property type="molecule type" value="Genomic_DNA"/>
</dbReference>
<evidence type="ECO:0000313" key="4">
    <source>
        <dbReference type="Proteomes" id="UP000027238"/>
    </source>
</evidence>
<protein>
    <submittedName>
        <fullName evidence="3">Uncharacterized protein</fullName>
    </submittedName>
</protein>
<evidence type="ECO:0000256" key="1">
    <source>
        <dbReference type="SAM" id="MobiDB-lite"/>
    </source>
</evidence>
<keyword evidence="2" id="KW-0472">Membrane</keyword>
<gene>
    <name evidence="3" type="ORF">CSUB01_12559</name>
</gene>
<keyword evidence="4" id="KW-1185">Reference proteome</keyword>